<dbReference type="Pfam" id="PF18139">
    <property type="entry name" value="LSDAT_euk"/>
    <property type="match status" value="1"/>
</dbReference>
<dbReference type="GO" id="GO:0016324">
    <property type="term" value="C:apical plasma membrane"/>
    <property type="evidence" value="ECO:0007669"/>
    <property type="project" value="TreeGrafter"/>
</dbReference>
<feature type="compositionally biased region" description="Basic and acidic residues" evidence="9">
    <location>
        <begin position="1289"/>
        <end position="1325"/>
    </location>
</feature>
<dbReference type="GO" id="GO:0030001">
    <property type="term" value="P:metal ion transport"/>
    <property type="evidence" value="ECO:0007669"/>
    <property type="project" value="TreeGrafter"/>
</dbReference>
<evidence type="ECO:0000256" key="9">
    <source>
        <dbReference type="SAM" id="MobiDB-lite"/>
    </source>
</evidence>
<comment type="caution">
    <text evidence="15">The sequence shown here is derived from an EMBL/GenBank/DDBJ whole genome shotgun (WGS) entry which is preliminary data.</text>
</comment>
<comment type="catalytic activity">
    <reaction evidence="8">
        <text>Mg(2+)(in) = Mg(2+)(out)</text>
        <dbReference type="Rhea" id="RHEA:29827"/>
        <dbReference type="ChEBI" id="CHEBI:18420"/>
    </reaction>
</comment>
<gene>
    <name evidence="15" type="primary">Trpm6_1</name>
    <name evidence="15" type="ORF">GALDEA_R04289</name>
</gene>
<feature type="region of interest" description="Disordered" evidence="9">
    <location>
        <begin position="1289"/>
        <end position="1334"/>
    </location>
</feature>
<dbReference type="InterPro" id="IPR005821">
    <property type="entry name" value="Ion_trans_dom"/>
</dbReference>
<dbReference type="Pfam" id="PF00520">
    <property type="entry name" value="Ion_trans"/>
    <property type="match status" value="1"/>
</dbReference>
<evidence type="ECO:0000259" key="11">
    <source>
        <dbReference type="Pfam" id="PF00520"/>
    </source>
</evidence>
<evidence type="ECO:0000256" key="2">
    <source>
        <dbReference type="ARBA" id="ARBA00022448"/>
    </source>
</evidence>
<dbReference type="Pfam" id="PF16519">
    <property type="entry name" value="TRPM_tetra"/>
    <property type="match status" value="1"/>
</dbReference>
<feature type="non-terminal residue" evidence="15">
    <location>
        <position position="1"/>
    </location>
</feature>
<keyword evidence="4 10" id="KW-1133">Transmembrane helix</keyword>
<protein>
    <submittedName>
        <fullName evidence="15">TRPM6 protein</fullName>
    </submittedName>
</protein>
<feature type="transmembrane region" description="Helical" evidence="10">
    <location>
        <begin position="650"/>
        <end position="668"/>
    </location>
</feature>
<evidence type="ECO:0000256" key="7">
    <source>
        <dbReference type="ARBA" id="ARBA00023303"/>
    </source>
</evidence>
<feature type="domain" description="Ion transport" evidence="11">
    <location>
        <begin position="589"/>
        <end position="819"/>
    </location>
</feature>
<keyword evidence="7" id="KW-0407">Ion channel</keyword>
<keyword evidence="3 10" id="KW-0812">Transmembrane</keyword>
<sequence>TGMGQGVPVMGLVVEGGPSVVLMVWEYMRASPTVPVVVYEGTGRAADILAFTHKHTGDTGELSPQVKKEVLEMIQNTFCLGQKKTSHLFHILMECMEHRESITIFDAESEDQQDIDLAILTALLKGTNMSASDQLDLALAWNRLDIAKKHILVYGQHWKVGDLEQAMLDALVMDRVDFVKLLIEHGVNMHRFLTISRLEELYNTKQGPSNLLLHHLVRDVKQNTLSLDYKISLIDIGLVIEYLLGGAYRSSYTRKHFRILYNDLYRKHKRVLSSFSQSLSHSLHQSNQTGSRIGSAESTLHSQFFRTAQPYKYKERSTAFHKHKKKSKEDVNFAENNESSGFIYPYNDLLVWAVLMKRQKMAMFFWQHGEEAMVKAVVACKLYRAMAREAKQSNMVDDTSEELKKYSKEFGQLALDVLEKAFKHNEQMAMKLLTYELKNWSNSTCLNLAVSVGLRPFISHTCTQMLLTDMWMGRLKMRKNSWFKVIISILLPPTILMLEFKSKAEMSHVPQSQDSHQFTWYHGDQSPNNSKDALSLCFFLLKKDYDVEKVAQKSDETRVDGGQGSLPGTRKIYEFYNAPIVKFWFHTMAYMAFLMLFTYTVLVKMESRPSVQEWLVIIYIFSTAIEKIREVFISEPGKFCQKVKVWIYEYWNFTDSIAIILFMIGFALRWSDPPVQTTGRLLYCLDIIFWYARLLDLFAVNQHAGPYLTMIGKMTANMFYIVVMMAIVLLSFGVSRKAILSPEEPPSWSLARDIVFQPYWMIFGEVYAGEIDVCETNEDCPPGSFLTPFLQAVYLFVQYIIMVNLLIAFFNNVYYDLKSISNKLWKYNRYRYIMTYHEKPWLPPPFILLSHIGLLINHIFHHQPPVELDQEEGDVGLKLYLSDEELKKLHDFEEQCVEKYFHEKNESLSSSDSERIRQTTQRVEEMFLQLKELHEKVFCIKESLLSLDSQLGHLQDLSALTVDILKVLSAVDTLQVKEALLADTKHRSCRKLPHSWSNALYSKTLSSLECLYDKKCHYYSMPPSLLQSLVRSQWPSERKDHILRTENSKVVEDSSRKIETESDTLTSGVSSETKSTPRYGQFLLVPPDHQRESFSENVTLNFPFLSTSAKYRDEGFRNELQSGIVVQQNLQNVGLVGKKPEACQWSQRDFIIRLPSENTNAIEADDALGLQPSLDIEESAAPSCDDRKETEGGYVNWGFSEGDEKGVFITETKKSLCIHSTYNSDCSCMDSPSRHAQIKESKSFSCSSERSLHSSLSSQNKLKRSTSWISPLWRDWSFCRSNTLQSPKKEKREKTCNNTEESLRSSELNHSEATKAKQQNRDRNSGRGKKNLKPLQVPVIRVDDCPQNTLVSSEPADINVWDEQEKHSKNWLTVSNFSQLSLERLSYMHQKMKNQDIGRHTIPFCDYLRHSQE</sequence>
<feature type="domain" description="TRPM-like" evidence="14">
    <location>
        <begin position="266"/>
        <end position="460"/>
    </location>
</feature>
<evidence type="ECO:0000259" key="14">
    <source>
        <dbReference type="Pfam" id="PF25508"/>
    </source>
</evidence>
<evidence type="ECO:0000259" key="12">
    <source>
        <dbReference type="Pfam" id="PF16519"/>
    </source>
</evidence>
<feature type="transmembrane region" description="Helical" evidence="10">
    <location>
        <begin position="792"/>
        <end position="814"/>
    </location>
</feature>
<comment type="subcellular location">
    <subcellularLocation>
        <location evidence="1">Membrane</location>
        <topology evidence="1">Multi-pass membrane protein</topology>
    </subcellularLocation>
</comment>
<keyword evidence="6 10" id="KW-0472">Membrane</keyword>
<dbReference type="Proteomes" id="UP000566440">
    <property type="component" value="Unassembled WGS sequence"/>
</dbReference>
<feature type="compositionally biased region" description="Basic and acidic residues" evidence="9">
    <location>
        <begin position="1045"/>
        <end position="1060"/>
    </location>
</feature>
<evidence type="ECO:0000256" key="6">
    <source>
        <dbReference type="ARBA" id="ARBA00023136"/>
    </source>
</evidence>
<evidence type="ECO:0000313" key="15">
    <source>
        <dbReference type="EMBL" id="NXI42292.1"/>
    </source>
</evidence>
<dbReference type="PANTHER" id="PTHR13800:SF15">
    <property type="entry name" value="TRANSIENT RECEPTOR POTENTIAL CATION CHANNEL SUBFAMILY M MEMBER 6"/>
    <property type="match status" value="1"/>
</dbReference>
<dbReference type="OrthoDB" id="301415at2759"/>
<feature type="region of interest" description="Disordered" evidence="9">
    <location>
        <begin position="1045"/>
        <end position="1075"/>
    </location>
</feature>
<feature type="compositionally biased region" description="Polar residues" evidence="9">
    <location>
        <begin position="1063"/>
        <end position="1075"/>
    </location>
</feature>
<feature type="transmembrane region" description="Helical" evidence="10">
    <location>
        <begin position="583"/>
        <end position="602"/>
    </location>
</feature>
<evidence type="ECO:0000259" key="13">
    <source>
        <dbReference type="Pfam" id="PF18139"/>
    </source>
</evidence>
<feature type="non-terminal residue" evidence="15">
    <location>
        <position position="1413"/>
    </location>
</feature>
<feature type="transmembrane region" description="Helical" evidence="10">
    <location>
        <begin position="719"/>
        <end position="739"/>
    </location>
</feature>
<reference evidence="15 16" key="1">
    <citation type="submission" date="2019-09" db="EMBL/GenBank/DDBJ databases">
        <title>Bird 10,000 Genomes (B10K) Project - Family phase.</title>
        <authorList>
            <person name="Zhang G."/>
        </authorList>
    </citation>
    <scope>NUCLEOTIDE SEQUENCE [LARGE SCALE GENOMIC DNA]</scope>
    <source>
        <strain evidence="15">B10K-DU-001-62</strain>
        <tissue evidence="15">Muscle</tissue>
    </source>
</reference>
<dbReference type="Gene3D" id="1.20.5.1010">
    <property type="entry name" value="TRPM, tetramerisation domain"/>
    <property type="match status" value="1"/>
</dbReference>
<dbReference type="PANTHER" id="PTHR13800">
    <property type="entry name" value="TRANSIENT RECEPTOR POTENTIAL CATION CHANNEL, SUBFAMILY M, MEMBER 6"/>
    <property type="match status" value="1"/>
</dbReference>
<dbReference type="InterPro" id="IPR032415">
    <property type="entry name" value="TRPM_tetra"/>
</dbReference>
<feature type="domain" description="TRPM tetramerisation" evidence="12">
    <location>
        <begin position="913"/>
        <end position="968"/>
    </location>
</feature>
<keyword evidence="5" id="KW-0406">Ion transport</keyword>
<dbReference type="GO" id="GO:0005261">
    <property type="term" value="F:monoatomic cation channel activity"/>
    <property type="evidence" value="ECO:0007669"/>
    <property type="project" value="UniProtKB-ARBA"/>
</dbReference>
<evidence type="ECO:0000256" key="1">
    <source>
        <dbReference type="ARBA" id="ARBA00004141"/>
    </source>
</evidence>
<dbReference type="InterPro" id="IPR041491">
    <property type="entry name" value="TRPM_SLOG"/>
</dbReference>
<dbReference type="InterPro" id="IPR050927">
    <property type="entry name" value="TRPM"/>
</dbReference>
<organism evidence="15 16">
    <name type="scientific">Galbula dea</name>
    <dbReference type="NCBI Taxonomy" id="1109041"/>
    <lineage>
        <taxon>Eukaryota</taxon>
        <taxon>Metazoa</taxon>
        <taxon>Chordata</taxon>
        <taxon>Craniata</taxon>
        <taxon>Vertebrata</taxon>
        <taxon>Euteleostomi</taxon>
        <taxon>Archelosauria</taxon>
        <taxon>Archosauria</taxon>
        <taxon>Dinosauria</taxon>
        <taxon>Saurischia</taxon>
        <taxon>Theropoda</taxon>
        <taxon>Coelurosauria</taxon>
        <taxon>Aves</taxon>
        <taxon>Neognathae</taxon>
        <taxon>Neoaves</taxon>
        <taxon>Telluraves</taxon>
        <taxon>Coraciimorphae</taxon>
        <taxon>Piciformes</taxon>
        <taxon>Galbulidae</taxon>
        <taxon>Galbula</taxon>
    </lineage>
</organism>
<evidence type="ECO:0000313" key="16">
    <source>
        <dbReference type="Proteomes" id="UP000566440"/>
    </source>
</evidence>
<evidence type="ECO:0000256" key="10">
    <source>
        <dbReference type="SAM" id="Phobius"/>
    </source>
</evidence>
<evidence type="ECO:0000256" key="4">
    <source>
        <dbReference type="ARBA" id="ARBA00022989"/>
    </source>
</evidence>
<dbReference type="InterPro" id="IPR037162">
    <property type="entry name" value="TRPM_tetra_sf"/>
</dbReference>
<name>A0A7K9T1R0_9PICI</name>
<evidence type="ECO:0000256" key="8">
    <source>
        <dbReference type="ARBA" id="ARBA00034269"/>
    </source>
</evidence>
<proteinExistence type="predicted"/>
<evidence type="ECO:0000256" key="5">
    <source>
        <dbReference type="ARBA" id="ARBA00023065"/>
    </source>
</evidence>
<keyword evidence="2" id="KW-0813">Transport</keyword>
<accession>A0A7K9T1R0</accession>
<dbReference type="GO" id="GO:0051262">
    <property type="term" value="P:protein tetramerization"/>
    <property type="evidence" value="ECO:0007669"/>
    <property type="project" value="InterPro"/>
</dbReference>
<feature type="transmembrane region" description="Helical" evidence="10">
    <location>
        <begin position="482"/>
        <end position="500"/>
    </location>
</feature>
<dbReference type="InterPro" id="IPR057366">
    <property type="entry name" value="TRPM-like"/>
</dbReference>
<feature type="domain" description="TRPM SLOG" evidence="13">
    <location>
        <begin position="4"/>
        <end position="95"/>
    </location>
</feature>
<feature type="transmembrane region" description="Helical" evidence="10">
    <location>
        <begin position="680"/>
        <end position="699"/>
    </location>
</feature>
<dbReference type="EMBL" id="VWZX01006263">
    <property type="protein sequence ID" value="NXI42292.1"/>
    <property type="molecule type" value="Genomic_DNA"/>
</dbReference>
<keyword evidence="16" id="KW-1185">Reference proteome</keyword>
<dbReference type="Pfam" id="PF25508">
    <property type="entry name" value="TRPM2"/>
    <property type="match status" value="1"/>
</dbReference>
<evidence type="ECO:0000256" key="3">
    <source>
        <dbReference type="ARBA" id="ARBA00022692"/>
    </source>
</evidence>